<dbReference type="GO" id="GO:0016757">
    <property type="term" value="F:glycosyltransferase activity"/>
    <property type="evidence" value="ECO:0007669"/>
    <property type="project" value="UniProtKB-KW"/>
</dbReference>
<organism evidence="11 12">
    <name type="scientific">Polypterus senegalus</name>
    <name type="common">Senegal bichir</name>
    <dbReference type="NCBI Taxonomy" id="55291"/>
    <lineage>
        <taxon>Eukaryota</taxon>
        <taxon>Metazoa</taxon>
        <taxon>Chordata</taxon>
        <taxon>Craniata</taxon>
        <taxon>Vertebrata</taxon>
        <taxon>Euteleostomi</taxon>
        <taxon>Actinopterygii</taxon>
        <taxon>Polypteriformes</taxon>
        <taxon>Polypteridae</taxon>
        <taxon>Polypterus</taxon>
    </lineage>
</organism>
<evidence type="ECO:0000256" key="8">
    <source>
        <dbReference type="ARBA" id="ARBA00023034"/>
    </source>
</evidence>
<proteinExistence type="inferred from homology"/>
<evidence type="ECO:0000256" key="3">
    <source>
        <dbReference type="ARBA" id="ARBA00022676"/>
    </source>
</evidence>
<keyword evidence="3 11" id="KW-0328">Glycosyltransferase</keyword>
<dbReference type="InterPro" id="IPR038578">
    <property type="entry name" value="GT29-like_sf"/>
</dbReference>
<evidence type="ECO:0000256" key="7">
    <source>
        <dbReference type="ARBA" id="ARBA00022989"/>
    </source>
</evidence>
<comment type="similarity">
    <text evidence="2">Belongs to the glycosyltransferase 29 family.</text>
</comment>
<sequence>FLFSRLNNAPVSGYEIDVGAKTTLRMAYPESLFVSPEDVDPKSTLIFMSFKPNDLHWMLQTLQNKNVSNFGFWTIPPRKLQYSKEQVRLLNPRFLRIAAYEFLKFPKRIPKKKVQQHPTTGMIAITMALHMCNNVSIAGFRYRFDNVSDHVHYYGNATMNEIKKVSNND</sequence>
<keyword evidence="7" id="KW-1133">Transmembrane helix</keyword>
<name>A0ABS2YZ25_POLSE</name>
<protein>
    <submittedName>
        <fullName evidence="11">SIA10 sialyltransferase</fullName>
    </submittedName>
</protein>
<evidence type="ECO:0000256" key="2">
    <source>
        <dbReference type="ARBA" id="ARBA00006003"/>
    </source>
</evidence>
<dbReference type="PANTHER" id="PTHR13713">
    <property type="entry name" value="SIALYLTRANSFERASE"/>
    <property type="match status" value="1"/>
</dbReference>
<keyword evidence="6" id="KW-0735">Signal-anchor</keyword>
<comment type="caution">
    <text evidence="11">The sequence shown here is derived from an EMBL/GenBank/DDBJ whole genome shotgun (WGS) entry which is preliminary data.</text>
</comment>
<evidence type="ECO:0000256" key="5">
    <source>
        <dbReference type="ARBA" id="ARBA00022692"/>
    </source>
</evidence>
<evidence type="ECO:0000256" key="6">
    <source>
        <dbReference type="ARBA" id="ARBA00022968"/>
    </source>
</evidence>
<evidence type="ECO:0000256" key="9">
    <source>
        <dbReference type="ARBA" id="ARBA00023136"/>
    </source>
</evidence>
<evidence type="ECO:0000256" key="1">
    <source>
        <dbReference type="ARBA" id="ARBA00004323"/>
    </source>
</evidence>
<dbReference type="Proteomes" id="UP001166052">
    <property type="component" value="Unassembled WGS sequence"/>
</dbReference>
<dbReference type="InterPro" id="IPR051142">
    <property type="entry name" value="Glycosyltransferase_29"/>
</dbReference>
<gene>
    <name evidence="11" type="primary">St3gal6</name>
    <name evidence="11" type="ORF">GTO92_0018432</name>
</gene>
<evidence type="ECO:0000256" key="4">
    <source>
        <dbReference type="ARBA" id="ARBA00022679"/>
    </source>
</evidence>
<keyword evidence="5" id="KW-0812">Transmembrane</keyword>
<dbReference type="InterPro" id="IPR001675">
    <property type="entry name" value="Glyco_trans_29"/>
</dbReference>
<evidence type="ECO:0000313" key="11">
    <source>
        <dbReference type="EMBL" id="MBN3291217.1"/>
    </source>
</evidence>
<keyword evidence="12" id="KW-1185">Reference proteome</keyword>
<keyword evidence="4" id="KW-0808">Transferase</keyword>
<feature type="non-terminal residue" evidence="11">
    <location>
        <position position="1"/>
    </location>
</feature>
<evidence type="ECO:0000256" key="10">
    <source>
        <dbReference type="ARBA" id="ARBA00023180"/>
    </source>
</evidence>
<accession>A0ABS2YZ25</accession>
<feature type="non-terminal residue" evidence="11">
    <location>
        <position position="169"/>
    </location>
</feature>
<dbReference type="Gene3D" id="3.90.1480.20">
    <property type="entry name" value="Glycosyl transferase family 29"/>
    <property type="match status" value="1"/>
</dbReference>
<evidence type="ECO:0000313" key="12">
    <source>
        <dbReference type="Proteomes" id="UP001166052"/>
    </source>
</evidence>
<comment type="subcellular location">
    <subcellularLocation>
        <location evidence="1">Golgi apparatus membrane</location>
        <topology evidence="1">Single-pass type II membrane protein</topology>
    </subcellularLocation>
</comment>
<keyword evidence="9" id="KW-0472">Membrane</keyword>
<reference evidence="11" key="1">
    <citation type="journal article" date="2021" name="Cell">
        <title>Tracing the genetic footprints of vertebrate landing in non-teleost ray-finned fishes.</title>
        <authorList>
            <person name="Bi X."/>
            <person name="Wang K."/>
            <person name="Yang L."/>
            <person name="Pan H."/>
            <person name="Jiang H."/>
            <person name="Wei Q."/>
            <person name="Fang M."/>
            <person name="Yu H."/>
            <person name="Zhu C."/>
            <person name="Cai Y."/>
            <person name="He Y."/>
            <person name="Gan X."/>
            <person name="Zeng H."/>
            <person name="Yu D."/>
            <person name="Zhu Y."/>
            <person name="Jiang H."/>
            <person name="Qiu Q."/>
            <person name="Yang H."/>
            <person name="Zhang Y.E."/>
            <person name="Wang W."/>
            <person name="Zhu M."/>
            <person name="He S."/>
            <person name="Zhang G."/>
        </authorList>
    </citation>
    <scope>NUCLEOTIDE SEQUENCE</scope>
    <source>
        <strain evidence="11">Bchr_001</strain>
    </source>
</reference>
<dbReference type="Pfam" id="PF00777">
    <property type="entry name" value="Glyco_transf_29"/>
    <property type="match status" value="1"/>
</dbReference>
<dbReference type="PANTHER" id="PTHR13713:SF8">
    <property type="entry name" value="TYPE 2 LACTOSAMINE ALPHA-2,3-SIALYLTRANSFERASE"/>
    <property type="match status" value="1"/>
</dbReference>
<keyword evidence="8" id="KW-0333">Golgi apparatus</keyword>
<dbReference type="EMBL" id="JAAWVN010011793">
    <property type="protein sequence ID" value="MBN3291217.1"/>
    <property type="molecule type" value="Genomic_DNA"/>
</dbReference>
<keyword evidence="10" id="KW-0325">Glycoprotein</keyword>